<dbReference type="SUPFAM" id="SSF52949">
    <property type="entry name" value="Macro domain-like"/>
    <property type="match status" value="1"/>
</dbReference>
<dbReference type="Pfam" id="PF00883">
    <property type="entry name" value="Peptidase_M17"/>
    <property type="match status" value="1"/>
</dbReference>
<dbReference type="EMBL" id="FNYV01000005">
    <property type="protein sequence ID" value="SEJ52266.1"/>
    <property type="molecule type" value="Genomic_DNA"/>
</dbReference>
<evidence type="ECO:0000256" key="4">
    <source>
        <dbReference type="ARBA" id="ARBA00022801"/>
    </source>
</evidence>
<dbReference type="STRING" id="1144548.SAMN05443287_10575"/>
<dbReference type="InterPro" id="IPR043472">
    <property type="entry name" value="Macro_dom-like"/>
</dbReference>
<dbReference type="InterPro" id="IPR008283">
    <property type="entry name" value="Peptidase_M17_N"/>
</dbReference>
<comment type="similarity">
    <text evidence="1">Belongs to the peptidase M17 family.</text>
</comment>
<dbReference type="CDD" id="cd00433">
    <property type="entry name" value="Peptidase_M17"/>
    <property type="match status" value="1"/>
</dbReference>
<dbReference type="SUPFAM" id="SSF53187">
    <property type="entry name" value="Zn-dependent exopeptidases"/>
    <property type="match status" value="1"/>
</dbReference>
<comment type="function">
    <text evidence="6">Presumably involved in the processing and regular turnover of intracellular proteins. Catalyzes the removal of unsubstituted N-terminal amino acids from various peptides.</text>
</comment>
<keyword evidence="3" id="KW-0645">Protease</keyword>
<dbReference type="GO" id="GO:0005737">
    <property type="term" value="C:cytoplasm"/>
    <property type="evidence" value="ECO:0007669"/>
    <property type="project" value="InterPro"/>
</dbReference>
<accession>A0A1H6ZHT6</accession>
<dbReference type="PANTHER" id="PTHR11963">
    <property type="entry name" value="LEUCINE AMINOPEPTIDASE-RELATED"/>
    <property type="match status" value="1"/>
</dbReference>
<evidence type="ECO:0000259" key="9">
    <source>
        <dbReference type="PROSITE" id="PS00631"/>
    </source>
</evidence>
<dbReference type="GO" id="GO:0030145">
    <property type="term" value="F:manganese ion binding"/>
    <property type="evidence" value="ECO:0007669"/>
    <property type="project" value="InterPro"/>
</dbReference>
<dbReference type="RefSeq" id="WP_092380518.1">
    <property type="nucleotide sequence ID" value="NZ_BOPI01000007.1"/>
</dbReference>
<dbReference type="AlphaFoldDB" id="A0A1H6ZHT6"/>
<dbReference type="Gene3D" id="3.40.220.10">
    <property type="entry name" value="Leucine Aminopeptidase, subunit E, domain 1"/>
    <property type="match status" value="1"/>
</dbReference>
<dbReference type="Gene3D" id="3.40.630.10">
    <property type="entry name" value="Zn peptidases"/>
    <property type="match status" value="1"/>
</dbReference>
<dbReference type="InterPro" id="IPR011356">
    <property type="entry name" value="Leucine_aapep/pepB"/>
</dbReference>
<proteinExistence type="inferred from homology"/>
<keyword evidence="11" id="KW-1185">Reference proteome</keyword>
<keyword evidence="4" id="KW-0378">Hydrolase</keyword>
<dbReference type="InterPro" id="IPR000819">
    <property type="entry name" value="Peptidase_M17_C"/>
</dbReference>
<dbReference type="PANTHER" id="PTHR11963:SF20">
    <property type="entry name" value="PEPTIDASE B"/>
    <property type="match status" value="1"/>
</dbReference>
<dbReference type="Pfam" id="PF02789">
    <property type="entry name" value="Peptidase_M17_N"/>
    <property type="match status" value="1"/>
</dbReference>
<sequence>MLAIRLTAEPDRLDTLALPVRAGVTDDAPAEPIPTSVTLPDQVASEAAELLPLARFTGRASEVRVQLRPGRSPSRLLLVGVGEADEAGWRAAGAALVRAGKDETHITLALPAGATPEAVRGLVEGLLLGSYRFRLGDDADAPKLAGVDLAVSAPETYEPAVEVARTTARMTRLARDLTNMPSSVKNPQWFAAQVAEAAADLPGLGLRVREPEELAAEGFGGILTVGGGSASGPRLVELDWHPSDARTHVVLVGKGITFDTGGISIKPVPAMKLMRKDMAGAAAVVAATLGAAAMRLPVRVTTLAPLAENMVSGAAFRPGDIVRHYGGLTSETTNSDAEGRLVLADALAYAVQELKPDLLIDLATLTGANAVALGSRTGALYSDNDQLAKDLLAAIDAAGESAWRMPLAADYVEHLGSDLADLHSAPTQGAGSVLAALYLREFTGEMCDRWLHIDMSAPSWSDRDHAELTRGATGWGVRGLLRWLATLT</sequence>
<reference evidence="11" key="1">
    <citation type="submission" date="2016-10" db="EMBL/GenBank/DDBJ databases">
        <authorList>
            <person name="Varghese N."/>
            <person name="Submissions S."/>
        </authorList>
    </citation>
    <scope>NUCLEOTIDE SEQUENCE [LARGE SCALE GENOMIC DNA]</scope>
    <source>
        <strain evidence="11">CGMCC 4.7038</strain>
    </source>
</reference>
<dbReference type="Proteomes" id="UP000198707">
    <property type="component" value="Unassembled WGS sequence"/>
</dbReference>
<dbReference type="GO" id="GO:0070006">
    <property type="term" value="F:metalloaminopeptidase activity"/>
    <property type="evidence" value="ECO:0007669"/>
    <property type="project" value="InterPro"/>
</dbReference>
<gene>
    <name evidence="10" type="ORF">SAMN05443287_10575</name>
</gene>
<keyword evidence="2 10" id="KW-0031">Aminopeptidase</keyword>
<feature type="domain" description="Cytosol aminopeptidase" evidence="9">
    <location>
        <begin position="334"/>
        <end position="341"/>
    </location>
</feature>
<dbReference type="OrthoDB" id="9809354at2"/>
<dbReference type="PROSITE" id="PS00631">
    <property type="entry name" value="CYTOSOL_AP"/>
    <property type="match status" value="1"/>
</dbReference>
<evidence type="ECO:0000256" key="7">
    <source>
        <dbReference type="ARBA" id="ARBA00050021"/>
    </source>
</evidence>
<evidence type="ECO:0000256" key="1">
    <source>
        <dbReference type="ARBA" id="ARBA00009528"/>
    </source>
</evidence>
<evidence type="ECO:0000256" key="2">
    <source>
        <dbReference type="ARBA" id="ARBA00022438"/>
    </source>
</evidence>
<evidence type="ECO:0000313" key="11">
    <source>
        <dbReference type="Proteomes" id="UP000198707"/>
    </source>
</evidence>
<dbReference type="GO" id="GO:0006508">
    <property type="term" value="P:proteolysis"/>
    <property type="evidence" value="ECO:0007669"/>
    <property type="project" value="UniProtKB-KW"/>
</dbReference>
<dbReference type="PRINTS" id="PR00481">
    <property type="entry name" value="LAMNOPPTDASE"/>
</dbReference>
<name>A0A1H6ZHT6_9ACTN</name>
<evidence type="ECO:0000256" key="6">
    <source>
        <dbReference type="ARBA" id="ARBA00049972"/>
    </source>
</evidence>
<evidence type="ECO:0000256" key="5">
    <source>
        <dbReference type="ARBA" id="ARBA00033172"/>
    </source>
</evidence>
<evidence type="ECO:0000256" key="8">
    <source>
        <dbReference type="ARBA" id="ARBA00050061"/>
    </source>
</evidence>
<evidence type="ECO:0000256" key="3">
    <source>
        <dbReference type="ARBA" id="ARBA00022670"/>
    </source>
</evidence>
<protein>
    <recommendedName>
        <fullName evidence="7">Probable cytosol aminopeptidase</fullName>
    </recommendedName>
    <alternativeName>
        <fullName evidence="8">Leucine aminopeptidase</fullName>
    </alternativeName>
    <alternativeName>
        <fullName evidence="5">Leucyl aminopeptidase</fullName>
    </alternativeName>
</protein>
<organism evidence="10 11">
    <name type="scientific">Micromonospora phaseoli</name>
    <dbReference type="NCBI Taxonomy" id="1144548"/>
    <lineage>
        <taxon>Bacteria</taxon>
        <taxon>Bacillati</taxon>
        <taxon>Actinomycetota</taxon>
        <taxon>Actinomycetes</taxon>
        <taxon>Micromonosporales</taxon>
        <taxon>Micromonosporaceae</taxon>
        <taxon>Micromonospora</taxon>
    </lineage>
</organism>
<evidence type="ECO:0000313" key="10">
    <source>
        <dbReference type="EMBL" id="SEJ52266.1"/>
    </source>
</evidence>